<dbReference type="Gene3D" id="3.30.559.30">
    <property type="entry name" value="Nonribosomal peptide synthetase, condensation domain"/>
    <property type="match status" value="2"/>
</dbReference>
<sequence>MNTTTDSAGLASREFWLRHRDDLRAGSLATAQALGGGSHETPPGAPTTARAPLTPATRAHLDRVTGGEPLLRWTAVAAATGLVLRRFGAEGPVTLLAGAPLEHGLPALLRPDPAATFRQWLGSVRSVAARILEHSDVDAGTRRSLLEEDIVFTVGVDGPDTDGTTAEAAASLRLGTAEVTVTSRLLPAARLSALATGVATVLEQGLADPGRRLADLGVLDEPTRHQVLTAFNETARLDNSRPYRELLLAQAAQRPDAVAIHDGTDTFTYRQLCSHATAVARSLRAAGVGRESQVALVAQRSAWFLVMAVGVLFAGGVYVPLDPAMPAGRRDRLTRGAQVVVAGPEVELPQDLDAPRLLPDHLRKEAESTPGPYDPETVAELLGPPAAPDDLAYIIFTSGSTGTPKGAGVEHHSFLNLLATRVPDYGLRPGVEVPQTAPLTFDLSIWQMFAGLTAGSTVCVVPDDVVRDPAALAAMAVEHRFGCLALVPTFVAVLLEHFEAAPESAAAVRSTLGRLIATGEPLSGELARRWHTVMPGVELLNAYGPAEVADDSTGGPVTADEGMYTSVGKVLPNVRVHVLDADLQPVPPGVTGQVYIGGESVGRGYVGQPAMTAGAFLPDPFAAEPGRRMYRTGDLGRWRTDGSVELLGRADNQVKLRGRRVELGEIEHAVESHPQVARAIVELLKDDGLERLVAFVTLTPGNAPTDRQIQEFVAGRLPAYMVPNEVLTLDELPRNRNGKVDRTALRARAAERTVPTTAYTAPRTSLEADLCELWATVLKLERVGVTDDFFALGGDSITGIRIVQAAGRRGIELRPRHLLEHRTVQELAAVARRRPAGTTGPRTAPRPGTGTDSSPAPLTPAQLNFFARRVPRPDYWNHGVLYAVRRPVTTDEAERAVHLLAGRHPMLRARIDSVDGALAQTVSDVPPPLTEFDLRDVAADELESRMHASATRLHAALDLRAGPVCRAGLFRLPEGLHDRLVMVVHHAVVDLYSWNVITEDLSTILRDGGTEALDPVGTPYTEWARRLVEFVRDEPERLNTEYWLTRDWSRCVPVTDARSPGTEGNTREHTSAFDEDFTRRFVEGTARRGLTVYEGLLAAVGAGFREWLGVPAGDLLVQLGGHGREDLFDDVDLSRTVGFFNTAYPFALPMPTDPADVRQARAVAELVRNIPGRGIDHDLLRHLHPDPALRDRIAAFPAPDVLFNYWGEPGYLHAGGDDGDGDGDGRTPGPLGDVRIDISGDDRPADMPRSHPIEIYPSIVDGRLRILWRFSREVCAAPRRSALVASCAEALRAAVADASPRPTSEETTR</sequence>
<dbReference type="InterPro" id="IPR020806">
    <property type="entry name" value="PKS_PP-bd"/>
</dbReference>
<dbReference type="InterPro" id="IPR000873">
    <property type="entry name" value="AMP-dep_synth/lig_dom"/>
</dbReference>
<comment type="cofactor">
    <cofactor evidence="1">
        <name>pantetheine 4'-phosphate</name>
        <dbReference type="ChEBI" id="CHEBI:47942"/>
    </cofactor>
</comment>
<dbReference type="NCBIfam" id="TIGR01733">
    <property type="entry name" value="AA-adenyl-dom"/>
    <property type="match status" value="1"/>
</dbReference>
<evidence type="ECO:0000256" key="4">
    <source>
        <dbReference type="SAM" id="MobiDB-lite"/>
    </source>
</evidence>
<dbReference type="Gene3D" id="3.30.300.30">
    <property type="match status" value="1"/>
</dbReference>
<dbReference type="InterPro" id="IPR001242">
    <property type="entry name" value="Condensation_dom"/>
</dbReference>
<dbReference type="GO" id="GO:0044550">
    <property type="term" value="P:secondary metabolite biosynthetic process"/>
    <property type="evidence" value="ECO:0007669"/>
    <property type="project" value="TreeGrafter"/>
</dbReference>
<name>A0A124HN32_STRCK</name>
<dbReference type="Gene3D" id="3.40.50.12780">
    <property type="entry name" value="N-terminal domain of ligase-like"/>
    <property type="match status" value="1"/>
</dbReference>
<dbReference type="PROSITE" id="PS00012">
    <property type="entry name" value="PHOSPHOPANTETHEINE"/>
    <property type="match status" value="1"/>
</dbReference>
<protein>
    <submittedName>
        <fullName evidence="6">Non-ribosomal peptide synthetase</fullName>
    </submittedName>
</protein>
<dbReference type="InterPro" id="IPR020845">
    <property type="entry name" value="AMP-binding_CS"/>
</dbReference>
<dbReference type="InterPro" id="IPR010071">
    <property type="entry name" value="AA_adenyl_dom"/>
</dbReference>
<dbReference type="SMART" id="SM00823">
    <property type="entry name" value="PKS_PP"/>
    <property type="match status" value="1"/>
</dbReference>
<dbReference type="Pfam" id="PF13193">
    <property type="entry name" value="AMP-binding_C"/>
    <property type="match status" value="1"/>
</dbReference>
<feature type="region of interest" description="Disordered" evidence="4">
    <location>
        <begin position="1214"/>
        <end position="1235"/>
    </location>
</feature>
<evidence type="ECO:0000259" key="5">
    <source>
        <dbReference type="PROSITE" id="PS50075"/>
    </source>
</evidence>
<dbReference type="GO" id="GO:0003824">
    <property type="term" value="F:catalytic activity"/>
    <property type="evidence" value="ECO:0007669"/>
    <property type="project" value="InterPro"/>
</dbReference>
<dbReference type="SUPFAM" id="SSF47336">
    <property type="entry name" value="ACP-like"/>
    <property type="match status" value="1"/>
</dbReference>
<keyword evidence="2" id="KW-0596">Phosphopantetheine</keyword>
<organism evidence="6 7">
    <name type="scientific">Streptomyces corchorusii</name>
    <name type="common">Streptomyces chibaensis</name>
    <dbReference type="NCBI Taxonomy" id="1903"/>
    <lineage>
        <taxon>Bacteria</taxon>
        <taxon>Bacillati</taxon>
        <taxon>Actinomycetota</taxon>
        <taxon>Actinomycetes</taxon>
        <taxon>Kitasatosporales</taxon>
        <taxon>Streptomycetaceae</taxon>
        <taxon>Streptomyces</taxon>
    </lineage>
</organism>
<dbReference type="Gene3D" id="1.10.1200.10">
    <property type="entry name" value="ACP-like"/>
    <property type="match status" value="1"/>
</dbReference>
<dbReference type="GO" id="GO:0005737">
    <property type="term" value="C:cytoplasm"/>
    <property type="evidence" value="ECO:0007669"/>
    <property type="project" value="TreeGrafter"/>
</dbReference>
<feature type="region of interest" description="Disordered" evidence="4">
    <location>
        <begin position="832"/>
        <end position="858"/>
    </location>
</feature>
<evidence type="ECO:0000256" key="2">
    <source>
        <dbReference type="ARBA" id="ARBA00022450"/>
    </source>
</evidence>
<dbReference type="Proteomes" id="UP000053398">
    <property type="component" value="Unassembled WGS sequence"/>
</dbReference>
<keyword evidence="7" id="KW-1185">Reference proteome</keyword>
<dbReference type="GO" id="GO:0043041">
    <property type="term" value="P:amino acid activation for nonribosomal peptide biosynthetic process"/>
    <property type="evidence" value="ECO:0007669"/>
    <property type="project" value="TreeGrafter"/>
</dbReference>
<dbReference type="PROSITE" id="PS50075">
    <property type="entry name" value="CARRIER"/>
    <property type="match status" value="1"/>
</dbReference>
<dbReference type="Pfam" id="PF00501">
    <property type="entry name" value="AMP-binding"/>
    <property type="match status" value="1"/>
</dbReference>
<reference evidence="6 7" key="1">
    <citation type="submission" date="2015-10" db="EMBL/GenBank/DDBJ databases">
        <title>Draft genome sequence of Streptomyces corchorusii DSM 40340, type strain for the species Streptomyces corchorusii.</title>
        <authorList>
            <person name="Ruckert C."/>
            <person name="Winkler A."/>
            <person name="Kalinowski J."/>
            <person name="Kampfer P."/>
            <person name="Glaeser S."/>
        </authorList>
    </citation>
    <scope>NUCLEOTIDE SEQUENCE [LARGE SCALE GENOMIC DNA]</scope>
    <source>
        <strain evidence="6 7">DSM 40340</strain>
    </source>
</reference>
<dbReference type="SUPFAM" id="SSF56801">
    <property type="entry name" value="Acetyl-CoA synthetase-like"/>
    <property type="match status" value="1"/>
</dbReference>
<feature type="compositionally biased region" description="Low complexity" evidence="4">
    <location>
        <begin position="836"/>
        <end position="851"/>
    </location>
</feature>
<accession>A0A124HN32</accession>
<dbReference type="EMBL" id="LMWP01000016">
    <property type="protein sequence ID" value="KUN27792.1"/>
    <property type="molecule type" value="Genomic_DNA"/>
</dbReference>
<evidence type="ECO:0000313" key="7">
    <source>
        <dbReference type="Proteomes" id="UP000053398"/>
    </source>
</evidence>
<dbReference type="InterPro" id="IPR009081">
    <property type="entry name" value="PP-bd_ACP"/>
</dbReference>
<feature type="domain" description="Carrier" evidence="5">
    <location>
        <begin position="761"/>
        <end position="835"/>
    </location>
</feature>
<dbReference type="Pfam" id="PF00668">
    <property type="entry name" value="Condensation"/>
    <property type="match status" value="1"/>
</dbReference>
<dbReference type="PROSITE" id="PS00455">
    <property type="entry name" value="AMP_BINDING"/>
    <property type="match status" value="1"/>
</dbReference>
<dbReference type="FunFam" id="1.10.1200.10:FF:000005">
    <property type="entry name" value="Nonribosomal peptide synthetase 1"/>
    <property type="match status" value="1"/>
</dbReference>
<proteinExistence type="predicted"/>
<comment type="caution">
    <text evidence="6">The sequence shown here is derived from an EMBL/GenBank/DDBJ whole genome shotgun (WGS) entry which is preliminary data.</text>
</comment>
<dbReference type="PANTHER" id="PTHR45527:SF1">
    <property type="entry name" value="FATTY ACID SYNTHASE"/>
    <property type="match status" value="1"/>
</dbReference>
<keyword evidence="3" id="KW-0597">Phosphoprotein</keyword>
<evidence type="ECO:0000256" key="3">
    <source>
        <dbReference type="ARBA" id="ARBA00022553"/>
    </source>
</evidence>
<dbReference type="InterPro" id="IPR045851">
    <property type="entry name" value="AMP-bd_C_sf"/>
</dbReference>
<evidence type="ECO:0000256" key="1">
    <source>
        <dbReference type="ARBA" id="ARBA00001957"/>
    </source>
</evidence>
<dbReference type="InterPro" id="IPR042099">
    <property type="entry name" value="ANL_N_sf"/>
</dbReference>
<evidence type="ECO:0000313" key="6">
    <source>
        <dbReference type="EMBL" id="KUN27792.1"/>
    </source>
</evidence>
<dbReference type="CDD" id="cd05930">
    <property type="entry name" value="A_NRPS"/>
    <property type="match status" value="1"/>
</dbReference>
<feature type="region of interest" description="Disordered" evidence="4">
    <location>
        <begin position="32"/>
        <end position="51"/>
    </location>
</feature>
<dbReference type="InterPro" id="IPR006162">
    <property type="entry name" value="Ppantetheine_attach_site"/>
</dbReference>
<dbReference type="Gene3D" id="3.30.559.10">
    <property type="entry name" value="Chloramphenicol acetyltransferase-like domain"/>
    <property type="match status" value="1"/>
</dbReference>
<dbReference type="InterPro" id="IPR023213">
    <property type="entry name" value="CAT-like_dom_sf"/>
</dbReference>
<dbReference type="SUPFAM" id="SSF52777">
    <property type="entry name" value="CoA-dependent acyltransferases"/>
    <property type="match status" value="3"/>
</dbReference>
<dbReference type="GO" id="GO:0031177">
    <property type="term" value="F:phosphopantetheine binding"/>
    <property type="evidence" value="ECO:0007669"/>
    <property type="project" value="InterPro"/>
</dbReference>
<dbReference type="Pfam" id="PF00550">
    <property type="entry name" value="PP-binding"/>
    <property type="match status" value="1"/>
</dbReference>
<dbReference type="InterPro" id="IPR025110">
    <property type="entry name" value="AMP-bd_C"/>
</dbReference>
<dbReference type="RefSeq" id="WP_059263301.1">
    <property type="nucleotide sequence ID" value="NZ_KQ948355.1"/>
</dbReference>
<dbReference type="GO" id="GO:0008610">
    <property type="term" value="P:lipid biosynthetic process"/>
    <property type="evidence" value="ECO:0007669"/>
    <property type="project" value="UniProtKB-ARBA"/>
</dbReference>
<dbReference type="PANTHER" id="PTHR45527">
    <property type="entry name" value="NONRIBOSOMAL PEPTIDE SYNTHETASE"/>
    <property type="match status" value="1"/>
</dbReference>
<gene>
    <name evidence="6" type="ORF">AQJ11_14330</name>
</gene>
<dbReference type="InterPro" id="IPR036736">
    <property type="entry name" value="ACP-like_sf"/>
</dbReference>
<dbReference type="GO" id="GO:0017000">
    <property type="term" value="P:antibiotic biosynthetic process"/>
    <property type="evidence" value="ECO:0007669"/>
    <property type="project" value="UniProtKB-ARBA"/>
</dbReference>